<evidence type="ECO:0000313" key="5">
    <source>
        <dbReference type="Proteomes" id="UP000249467"/>
    </source>
</evidence>
<protein>
    <submittedName>
        <fullName evidence="4">N-acetyltransferase</fullName>
    </submittedName>
</protein>
<reference evidence="4 5" key="2">
    <citation type="submission" date="2018-06" db="EMBL/GenBank/DDBJ databases">
        <title>Metagenomic assembly of (sub)arctic Cyanobacteria and their associated microbiome from non-axenic cultures.</title>
        <authorList>
            <person name="Baurain D."/>
        </authorList>
    </citation>
    <scope>NUCLEOTIDE SEQUENCE [LARGE SCALE GENOMIC DNA]</scope>
    <source>
        <strain evidence="4">ULC066bin1</strain>
    </source>
</reference>
<dbReference type="InterPro" id="IPR016181">
    <property type="entry name" value="Acyl_CoA_acyltransferase"/>
</dbReference>
<dbReference type="Proteomes" id="UP000249467">
    <property type="component" value="Unassembled WGS sequence"/>
</dbReference>
<evidence type="ECO:0000259" key="3">
    <source>
        <dbReference type="PROSITE" id="PS51186"/>
    </source>
</evidence>
<sequence>MASKVSINNQVIIRAAEIKDAERIAILADQLGYVVTNQQAQERIYKIQNNDNHVLYIATLNNENMIGWVHACIYDSIVIQTPALLLGLVVDQDHRFQGIGRLLMEQIENWTSQSGGEGVLLRSNIKRKEAHLFYEKIGYTNIKQSLTFYKSLVV</sequence>
<evidence type="ECO:0000313" key="4">
    <source>
        <dbReference type="EMBL" id="PZO38011.1"/>
    </source>
</evidence>
<dbReference type="EMBL" id="QBML01000026">
    <property type="protein sequence ID" value="PZO38011.1"/>
    <property type="molecule type" value="Genomic_DNA"/>
</dbReference>
<dbReference type="GO" id="GO:0016747">
    <property type="term" value="F:acyltransferase activity, transferring groups other than amino-acyl groups"/>
    <property type="evidence" value="ECO:0007669"/>
    <property type="project" value="InterPro"/>
</dbReference>
<keyword evidence="2" id="KW-0012">Acyltransferase</keyword>
<dbReference type="SUPFAM" id="SSF55729">
    <property type="entry name" value="Acyl-CoA N-acyltransferases (Nat)"/>
    <property type="match status" value="1"/>
</dbReference>
<evidence type="ECO:0000256" key="1">
    <source>
        <dbReference type="ARBA" id="ARBA00022679"/>
    </source>
</evidence>
<name>A0A2W4XR33_9CYAN</name>
<dbReference type="AlphaFoldDB" id="A0A2W4XR33"/>
<accession>A0A2W4XR33</accession>
<evidence type="ECO:0000256" key="2">
    <source>
        <dbReference type="ARBA" id="ARBA00023315"/>
    </source>
</evidence>
<feature type="domain" description="N-acetyltransferase" evidence="3">
    <location>
        <begin position="11"/>
        <end position="154"/>
    </location>
</feature>
<keyword evidence="1 4" id="KW-0808">Transferase</keyword>
<gene>
    <name evidence="4" type="ORF">DCF19_17350</name>
</gene>
<dbReference type="Gene3D" id="3.40.630.30">
    <property type="match status" value="1"/>
</dbReference>
<dbReference type="PROSITE" id="PS51186">
    <property type="entry name" value="GNAT"/>
    <property type="match status" value="1"/>
</dbReference>
<proteinExistence type="predicted"/>
<dbReference type="CDD" id="cd04301">
    <property type="entry name" value="NAT_SF"/>
    <property type="match status" value="1"/>
</dbReference>
<dbReference type="InterPro" id="IPR050832">
    <property type="entry name" value="Bact_Acetyltransf"/>
</dbReference>
<comment type="caution">
    <text evidence="4">The sequence shown here is derived from an EMBL/GenBank/DDBJ whole genome shotgun (WGS) entry which is preliminary data.</text>
</comment>
<reference evidence="4 5" key="1">
    <citation type="submission" date="2018-04" db="EMBL/GenBank/DDBJ databases">
        <authorList>
            <person name="Go L.Y."/>
            <person name="Mitchell J.A."/>
        </authorList>
    </citation>
    <scope>NUCLEOTIDE SEQUENCE [LARGE SCALE GENOMIC DNA]</scope>
    <source>
        <strain evidence="4">ULC066bin1</strain>
    </source>
</reference>
<dbReference type="Pfam" id="PF13508">
    <property type="entry name" value="Acetyltransf_7"/>
    <property type="match status" value="1"/>
</dbReference>
<dbReference type="PANTHER" id="PTHR43877">
    <property type="entry name" value="AMINOALKYLPHOSPHONATE N-ACETYLTRANSFERASE-RELATED-RELATED"/>
    <property type="match status" value="1"/>
</dbReference>
<organism evidence="4 5">
    <name type="scientific">Pseudanabaena frigida</name>
    <dbReference type="NCBI Taxonomy" id="945775"/>
    <lineage>
        <taxon>Bacteria</taxon>
        <taxon>Bacillati</taxon>
        <taxon>Cyanobacteriota</taxon>
        <taxon>Cyanophyceae</taxon>
        <taxon>Pseudanabaenales</taxon>
        <taxon>Pseudanabaenaceae</taxon>
        <taxon>Pseudanabaena</taxon>
    </lineage>
</organism>
<dbReference type="InterPro" id="IPR000182">
    <property type="entry name" value="GNAT_dom"/>
</dbReference>